<dbReference type="SUPFAM" id="SSF46565">
    <property type="entry name" value="Chaperone J-domain"/>
    <property type="match status" value="1"/>
</dbReference>
<evidence type="ECO:0000313" key="2">
    <source>
        <dbReference type="EMBL" id="KAK8090433.1"/>
    </source>
</evidence>
<evidence type="ECO:0000256" key="1">
    <source>
        <dbReference type="SAM" id="MobiDB-lite"/>
    </source>
</evidence>
<reference evidence="2 3" key="1">
    <citation type="submission" date="2023-01" db="EMBL/GenBank/DDBJ databases">
        <title>Analysis of 21 Apiospora genomes using comparative genomics revels a genus with tremendous synthesis potential of carbohydrate active enzymes and secondary metabolites.</title>
        <authorList>
            <person name="Sorensen T."/>
        </authorList>
    </citation>
    <scope>NUCLEOTIDE SEQUENCE [LARGE SCALE GENOMIC DNA]</scope>
    <source>
        <strain evidence="2 3">CBS 114990</strain>
    </source>
</reference>
<feature type="compositionally biased region" description="Low complexity" evidence="1">
    <location>
        <begin position="74"/>
        <end position="86"/>
    </location>
</feature>
<sequence>MADLFQILNVNYDADFIEIRQAYYRRLQHIRRYIREEERVWETERAVQAWRVLGSWDTRVRYLEELKQNGVLGAGHQQQDAQFQQEAEQHEGISTPPDISPPASTGSAGSLPSVGSPPSIGSLPSTSSHAPTESSVASPTPASSRSVPLGVVGPEGNLEERRPAQWFKSVATNALTNFGHLKENLTQAYETTDRTRRRLVVELRHTPELMQAVGAYFRVITDAFDALAVGMAELEDYIRPATAGAVRDDWDYRTSILTRLAAARDVAFKFCACALMLQEIVGETVAGKDGNDEARKQELLRDLRVILDQWLQLISSTLHQGAT</sequence>
<protein>
    <submittedName>
        <fullName evidence="2">Uncharacterized protein</fullName>
    </submittedName>
</protein>
<dbReference type="InterPro" id="IPR036869">
    <property type="entry name" value="J_dom_sf"/>
</dbReference>
<gene>
    <name evidence="2" type="ORF">PG997_005394</name>
</gene>
<comment type="caution">
    <text evidence="2">The sequence shown here is derived from an EMBL/GenBank/DDBJ whole genome shotgun (WGS) entry which is preliminary data.</text>
</comment>
<name>A0ABR1X4W6_9PEZI</name>
<dbReference type="GeneID" id="92042769"/>
<proteinExistence type="predicted"/>
<dbReference type="RefSeq" id="XP_066673327.1">
    <property type="nucleotide sequence ID" value="XM_066809709.1"/>
</dbReference>
<organism evidence="2 3">
    <name type="scientific">Apiospora hydei</name>
    <dbReference type="NCBI Taxonomy" id="1337664"/>
    <lineage>
        <taxon>Eukaryota</taxon>
        <taxon>Fungi</taxon>
        <taxon>Dikarya</taxon>
        <taxon>Ascomycota</taxon>
        <taxon>Pezizomycotina</taxon>
        <taxon>Sordariomycetes</taxon>
        <taxon>Xylariomycetidae</taxon>
        <taxon>Amphisphaeriales</taxon>
        <taxon>Apiosporaceae</taxon>
        <taxon>Apiospora</taxon>
    </lineage>
</organism>
<dbReference type="EMBL" id="JAQQWN010000004">
    <property type="protein sequence ID" value="KAK8090433.1"/>
    <property type="molecule type" value="Genomic_DNA"/>
</dbReference>
<dbReference type="Proteomes" id="UP001433268">
    <property type="component" value="Unassembled WGS sequence"/>
</dbReference>
<feature type="region of interest" description="Disordered" evidence="1">
    <location>
        <begin position="73"/>
        <end position="157"/>
    </location>
</feature>
<evidence type="ECO:0000313" key="3">
    <source>
        <dbReference type="Proteomes" id="UP001433268"/>
    </source>
</evidence>
<accession>A0ABR1X4W6</accession>
<feature type="compositionally biased region" description="Polar residues" evidence="1">
    <location>
        <begin position="122"/>
        <end position="146"/>
    </location>
</feature>
<keyword evidence="3" id="KW-1185">Reference proteome</keyword>